<evidence type="ECO:0000256" key="3">
    <source>
        <dbReference type="ARBA" id="ARBA00023274"/>
    </source>
</evidence>
<keyword evidence="8" id="KW-1185">Reference proteome</keyword>
<dbReference type="GeneID" id="754209"/>
<dbReference type="Gene3D" id="3.30.390.110">
    <property type="match status" value="1"/>
</dbReference>
<accession>A0A7M7PN92</accession>
<dbReference type="InterPro" id="IPR029004">
    <property type="entry name" value="Ribosomal_eL28/Mak16"/>
</dbReference>
<evidence type="ECO:0000256" key="5">
    <source>
        <dbReference type="ARBA" id="ARBA00035330"/>
    </source>
</evidence>
<evidence type="ECO:0000256" key="2">
    <source>
        <dbReference type="ARBA" id="ARBA00022980"/>
    </source>
</evidence>
<protein>
    <recommendedName>
        <fullName evidence="4">Large ribosomal subunit protein eL28</fullName>
    </recommendedName>
    <alternativeName>
        <fullName evidence="5">60S ribosomal protein L28</fullName>
    </alternativeName>
</protein>
<reference evidence="8" key="1">
    <citation type="submission" date="2015-02" db="EMBL/GenBank/DDBJ databases">
        <title>Genome sequencing for Strongylocentrotus purpuratus.</title>
        <authorList>
            <person name="Murali S."/>
            <person name="Liu Y."/>
            <person name="Vee V."/>
            <person name="English A."/>
            <person name="Wang M."/>
            <person name="Skinner E."/>
            <person name="Han Y."/>
            <person name="Muzny D.M."/>
            <person name="Worley K.C."/>
            <person name="Gibbs R.A."/>
        </authorList>
    </citation>
    <scope>NUCLEOTIDE SEQUENCE</scope>
</reference>
<evidence type="ECO:0000313" key="7">
    <source>
        <dbReference type="EnsemblMetazoa" id="XP_030853979"/>
    </source>
</evidence>
<dbReference type="OMA" id="GKYGQRP"/>
<evidence type="ECO:0000313" key="8">
    <source>
        <dbReference type="Proteomes" id="UP000007110"/>
    </source>
</evidence>
<keyword evidence="2" id="KW-0689">Ribosomal protein</keyword>
<dbReference type="PANTHER" id="PTHR10544">
    <property type="entry name" value="60S RIBOSOMAL PROTEIN L28"/>
    <property type="match status" value="1"/>
</dbReference>
<dbReference type="CTD" id="6158"/>
<feature type="domain" description="Ribosomal eL28/Mak16" evidence="6">
    <location>
        <begin position="6"/>
        <end position="121"/>
    </location>
</feature>
<sequence>MASADLQWLIIRNNSCFLKHGGGVTMSTEPNNLKNRNSFKYNGLIHKKAVGVEAAADGKGVVLVTKKIKGTMNKPAKTFNRVEMKKDSRRTLTAIRRTLKKGYRKDLKMAALRRASAIIRSQKPITSVQKKRPTKARRT</sequence>
<reference evidence="7" key="2">
    <citation type="submission" date="2021-01" db="UniProtKB">
        <authorList>
            <consortium name="EnsemblMetazoa"/>
        </authorList>
    </citation>
    <scope>IDENTIFICATION</scope>
</reference>
<name>A0A7M7PN92_STRPU</name>
<comment type="similarity">
    <text evidence="1">Belongs to the eukaryotic ribosomal protein eL28 family.</text>
</comment>
<dbReference type="EnsemblMetazoa" id="XM_030998119">
    <property type="protein sequence ID" value="XP_030853979"/>
    <property type="gene ID" value="LOC754209"/>
</dbReference>
<dbReference type="RefSeq" id="XP_030853979.1">
    <property type="nucleotide sequence ID" value="XM_030998119.1"/>
</dbReference>
<dbReference type="FunFam" id="3.30.390.110:FF:000002">
    <property type="entry name" value="60S ribosomal protein L28"/>
    <property type="match status" value="1"/>
</dbReference>
<proteinExistence type="inferred from homology"/>
<dbReference type="AlphaFoldDB" id="A0A7M7PN92"/>
<dbReference type="GO" id="GO:0006412">
    <property type="term" value="P:translation"/>
    <property type="evidence" value="ECO:0007669"/>
    <property type="project" value="InterPro"/>
</dbReference>
<dbReference type="InterPro" id="IPR002672">
    <property type="entry name" value="Ribosomal_eL28"/>
</dbReference>
<evidence type="ECO:0000259" key="6">
    <source>
        <dbReference type="Pfam" id="PF01778"/>
    </source>
</evidence>
<evidence type="ECO:0000256" key="1">
    <source>
        <dbReference type="ARBA" id="ARBA00007926"/>
    </source>
</evidence>
<evidence type="ECO:0000256" key="4">
    <source>
        <dbReference type="ARBA" id="ARBA00035223"/>
    </source>
</evidence>
<dbReference type="Pfam" id="PF01778">
    <property type="entry name" value="Ribosomal_L28e"/>
    <property type="match status" value="1"/>
</dbReference>
<keyword evidence="3" id="KW-0687">Ribonucleoprotein</keyword>
<dbReference type="GO" id="GO:1990904">
    <property type="term" value="C:ribonucleoprotein complex"/>
    <property type="evidence" value="ECO:0007669"/>
    <property type="project" value="UniProtKB-KW"/>
</dbReference>
<dbReference type="GO" id="GO:0003735">
    <property type="term" value="F:structural constituent of ribosome"/>
    <property type="evidence" value="ECO:0007669"/>
    <property type="project" value="InterPro"/>
</dbReference>
<dbReference type="GO" id="GO:0005840">
    <property type="term" value="C:ribosome"/>
    <property type="evidence" value="ECO:0007669"/>
    <property type="project" value="UniProtKB-KW"/>
</dbReference>
<organism evidence="7 8">
    <name type="scientific">Strongylocentrotus purpuratus</name>
    <name type="common">Purple sea urchin</name>
    <dbReference type="NCBI Taxonomy" id="7668"/>
    <lineage>
        <taxon>Eukaryota</taxon>
        <taxon>Metazoa</taxon>
        <taxon>Echinodermata</taxon>
        <taxon>Eleutherozoa</taxon>
        <taxon>Echinozoa</taxon>
        <taxon>Echinoidea</taxon>
        <taxon>Euechinoidea</taxon>
        <taxon>Echinacea</taxon>
        <taxon>Camarodonta</taxon>
        <taxon>Echinidea</taxon>
        <taxon>Strongylocentrotidae</taxon>
        <taxon>Strongylocentrotus</taxon>
    </lineage>
</organism>
<dbReference type="Proteomes" id="UP000007110">
    <property type="component" value="Unassembled WGS sequence"/>
</dbReference>